<dbReference type="PROSITE" id="PS51450">
    <property type="entry name" value="LRR"/>
    <property type="match status" value="1"/>
</dbReference>
<feature type="domain" description="Leucine-rich repeat-containing N-terminal plant-type" evidence="10">
    <location>
        <begin position="31"/>
        <end position="68"/>
    </location>
</feature>
<sequence length="686" mass="74783">MKAIQRPGVLLLFVLFLFSHPLKSTSSATIEAQALLKWRNSLQSSSSLTSWSLTHLQNLCNWTGITCNKDRTVSEINLSDSNLNGTLQQFSFTSFPNLTHFNLNNNNLSGPIPPAIGNLKKLTFLDLSNNFFDNSIPSEIGMLAELQYLSLLNNVLNGTVPHQISNLQKVWYLDLGSNYLETPNWSRFLGMGSLTYLSFSLNDLTLGFPGFIPKCRNLTYLDLSGNQFTDLIPESVFTNLGKLEYLNLTYNSFSGPLSLNFTKLSRLRELRLGINEFTGPIPENIGLVSALQIIELYNNSFEGKLPSSIGQLGNLQRIDLRTNSLNSSIPFELGFCSNLTYLALALNSFNGDLPSSLSNLKSGTIPQEIGNLSSLETLELNTNQLSGELPNSLSKLSNLRTLSLFTNAFVGNIPRDLGKNNLLLTDVSFSNNSFSGELPPGLCDGLALEKLTVNGNNFTGIPSSLSDMNSLGSIDFSYNVLSGPIPAGNIFQQAPAEAFLGNSGLCGNAEGLSHCNAASTNGKSKKINSKVIIGVIVPVVSISFLVTAVVVCLILRRPSKQQELAQTMRVTEKCDVYSFGVVALEVMMGRHPGELLTTLSSSSRPPSDDQKLFLKDLLDQRLTPPNGELAEGVVFVITLALECTHPKPEARPAMRFVAQELSARTQAYFSESSGSINMSKMISLQK</sequence>
<name>A0A7J0H3J2_9ERIC</name>
<organism evidence="11 12">
    <name type="scientific">Actinidia rufa</name>
    <dbReference type="NCBI Taxonomy" id="165716"/>
    <lineage>
        <taxon>Eukaryota</taxon>
        <taxon>Viridiplantae</taxon>
        <taxon>Streptophyta</taxon>
        <taxon>Embryophyta</taxon>
        <taxon>Tracheophyta</taxon>
        <taxon>Spermatophyta</taxon>
        <taxon>Magnoliopsida</taxon>
        <taxon>eudicotyledons</taxon>
        <taxon>Gunneridae</taxon>
        <taxon>Pentapetalae</taxon>
        <taxon>asterids</taxon>
        <taxon>Ericales</taxon>
        <taxon>Actinidiaceae</taxon>
        <taxon>Actinidia</taxon>
    </lineage>
</organism>
<keyword evidence="12" id="KW-1185">Reference proteome</keyword>
<dbReference type="FunFam" id="3.80.10.10:FF:000383">
    <property type="entry name" value="Leucine-rich repeat receptor protein kinase EMS1"/>
    <property type="match status" value="1"/>
</dbReference>
<dbReference type="Proteomes" id="UP000585474">
    <property type="component" value="Unassembled WGS sequence"/>
</dbReference>
<evidence type="ECO:0000313" key="11">
    <source>
        <dbReference type="EMBL" id="GFZ17666.1"/>
    </source>
</evidence>
<dbReference type="Gene3D" id="1.10.510.10">
    <property type="entry name" value="Transferase(Phosphotransferase) domain 1"/>
    <property type="match status" value="1"/>
</dbReference>
<dbReference type="PANTHER" id="PTHR48060:SF24">
    <property type="entry name" value="NON-SPECIFIC SERINE_THREONINE PROTEIN KINASE"/>
    <property type="match status" value="1"/>
</dbReference>
<dbReference type="GO" id="GO:0016020">
    <property type="term" value="C:membrane"/>
    <property type="evidence" value="ECO:0007669"/>
    <property type="project" value="UniProtKB-SubCell"/>
</dbReference>
<evidence type="ECO:0000256" key="2">
    <source>
        <dbReference type="ARBA" id="ARBA00022614"/>
    </source>
</evidence>
<dbReference type="InterPro" id="IPR001611">
    <property type="entry name" value="Leu-rich_rpt"/>
</dbReference>
<dbReference type="InterPro" id="IPR032675">
    <property type="entry name" value="LRR_dom_sf"/>
</dbReference>
<keyword evidence="6 8" id="KW-1133">Transmembrane helix</keyword>
<dbReference type="FunFam" id="3.80.10.10:FF:000488">
    <property type="entry name" value="MDIS1-interacting receptor like kinase 2"/>
    <property type="match status" value="1"/>
</dbReference>
<keyword evidence="11" id="KW-0808">Transferase</keyword>
<dbReference type="Pfam" id="PF13855">
    <property type="entry name" value="LRR_8"/>
    <property type="match status" value="2"/>
</dbReference>
<dbReference type="Gene3D" id="3.80.10.10">
    <property type="entry name" value="Ribonuclease Inhibitor"/>
    <property type="match status" value="3"/>
</dbReference>
<feature type="transmembrane region" description="Helical" evidence="8">
    <location>
        <begin position="531"/>
        <end position="555"/>
    </location>
</feature>
<dbReference type="FunFam" id="3.80.10.10:FF:000687">
    <property type="entry name" value="Leucine Rich Repeat family protein, expressed"/>
    <property type="match status" value="1"/>
</dbReference>
<protein>
    <submittedName>
        <fullName evidence="11">Leucine-rich repeat receptor-like protein kinase family protein</fullName>
    </submittedName>
</protein>
<evidence type="ECO:0000259" key="10">
    <source>
        <dbReference type="Pfam" id="PF08263"/>
    </source>
</evidence>
<dbReference type="InterPro" id="IPR003591">
    <property type="entry name" value="Leu-rich_rpt_typical-subtyp"/>
</dbReference>
<dbReference type="SMART" id="SM00369">
    <property type="entry name" value="LRR_TYP"/>
    <property type="match status" value="8"/>
</dbReference>
<evidence type="ECO:0000256" key="9">
    <source>
        <dbReference type="SAM" id="SignalP"/>
    </source>
</evidence>
<keyword evidence="2" id="KW-0433">Leucine-rich repeat</keyword>
<dbReference type="SUPFAM" id="SSF56112">
    <property type="entry name" value="Protein kinase-like (PK-like)"/>
    <property type="match status" value="1"/>
</dbReference>
<dbReference type="GO" id="GO:0051707">
    <property type="term" value="P:response to other organism"/>
    <property type="evidence" value="ECO:0007669"/>
    <property type="project" value="UniProtKB-ARBA"/>
</dbReference>
<evidence type="ECO:0000256" key="5">
    <source>
        <dbReference type="ARBA" id="ARBA00022737"/>
    </source>
</evidence>
<keyword evidence="7 8" id="KW-0472">Membrane</keyword>
<dbReference type="AlphaFoldDB" id="A0A7J0H3J2"/>
<evidence type="ECO:0000256" key="8">
    <source>
        <dbReference type="SAM" id="Phobius"/>
    </source>
</evidence>
<accession>A0A7J0H3J2</accession>
<comment type="subcellular location">
    <subcellularLocation>
        <location evidence="1">Membrane</location>
    </subcellularLocation>
</comment>
<dbReference type="GO" id="GO:0006952">
    <property type="term" value="P:defense response"/>
    <property type="evidence" value="ECO:0007669"/>
    <property type="project" value="UniProtKB-ARBA"/>
</dbReference>
<keyword evidence="5" id="KW-0677">Repeat</keyword>
<keyword evidence="11" id="KW-0675">Receptor</keyword>
<feature type="chain" id="PRO_5029629841" evidence="9">
    <location>
        <begin position="28"/>
        <end position="686"/>
    </location>
</feature>
<dbReference type="Pfam" id="PF08263">
    <property type="entry name" value="LRRNT_2"/>
    <property type="match status" value="1"/>
</dbReference>
<feature type="signal peptide" evidence="9">
    <location>
        <begin position="1"/>
        <end position="27"/>
    </location>
</feature>
<evidence type="ECO:0000256" key="1">
    <source>
        <dbReference type="ARBA" id="ARBA00004370"/>
    </source>
</evidence>
<reference evidence="11 12" key="1">
    <citation type="submission" date="2019-07" db="EMBL/GenBank/DDBJ databases">
        <title>De Novo Assembly of kiwifruit Actinidia rufa.</title>
        <authorList>
            <person name="Sugita-Konishi S."/>
            <person name="Sato K."/>
            <person name="Mori E."/>
            <person name="Abe Y."/>
            <person name="Kisaki G."/>
            <person name="Hamano K."/>
            <person name="Suezawa K."/>
            <person name="Otani M."/>
            <person name="Fukuda T."/>
            <person name="Manabe T."/>
            <person name="Gomi K."/>
            <person name="Tabuchi M."/>
            <person name="Akimitsu K."/>
            <person name="Kataoka I."/>
        </authorList>
    </citation>
    <scope>NUCLEOTIDE SEQUENCE [LARGE SCALE GENOMIC DNA]</scope>
    <source>
        <strain evidence="12">cv. Fuchu</strain>
    </source>
</reference>
<dbReference type="InterPro" id="IPR011009">
    <property type="entry name" value="Kinase-like_dom_sf"/>
</dbReference>
<dbReference type="GO" id="GO:0016301">
    <property type="term" value="F:kinase activity"/>
    <property type="evidence" value="ECO:0007669"/>
    <property type="project" value="UniProtKB-KW"/>
</dbReference>
<dbReference type="InterPro" id="IPR053211">
    <property type="entry name" value="DNA_repair-toleration"/>
</dbReference>
<dbReference type="OrthoDB" id="676979at2759"/>
<evidence type="ECO:0000256" key="4">
    <source>
        <dbReference type="ARBA" id="ARBA00022729"/>
    </source>
</evidence>
<evidence type="ECO:0000256" key="7">
    <source>
        <dbReference type="ARBA" id="ARBA00023136"/>
    </source>
</evidence>
<evidence type="ECO:0000256" key="3">
    <source>
        <dbReference type="ARBA" id="ARBA00022692"/>
    </source>
</evidence>
<dbReference type="Pfam" id="PF00560">
    <property type="entry name" value="LRR_1"/>
    <property type="match status" value="2"/>
</dbReference>
<proteinExistence type="predicted"/>
<keyword evidence="11" id="KW-0418">Kinase</keyword>
<dbReference type="SUPFAM" id="SSF52047">
    <property type="entry name" value="RNI-like"/>
    <property type="match status" value="1"/>
</dbReference>
<keyword evidence="4 9" id="KW-0732">Signal</keyword>
<dbReference type="InterPro" id="IPR013210">
    <property type="entry name" value="LRR_N_plant-typ"/>
</dbReference>
<comment type="caution">
    <text evidence="11">The sequence shown here is derived from an EMBL/GenBank/DDBJ whole genome shotgun (WGS) entry which is preliminary data.</text>
</comment>
<evidence type="ECO:0000256" key="6">
    <source>
        <dbReference type="ARBA" id="ARBA00022989"/>
    </source>
</evidence>
<dbReference type="PANTHER" id="PTHR48060">
    <property type="entry name" value="DNA DAMAGE-REPAIR/TOLERATION PROTEIN DRT100"/>
    <property type="match status" value="1"/>
</dbReference>
<evidence type="ECO:0000313" key="12">
    <source>
        <dbReference type="Proteomes" id="UP000585474"/>
    </source>
</evidence>
<keyword evidence="3 8" id="KW-0812">Transmembrane</keyword>
<dbReference type="EMBL" id="BJWL01000026">
    <property type="protein sequence ID" value="GFZ17666.1"/>
    <property type="molecule type" value="Genomic_DNA"/>
</dbReference>
<gene>
    <name evidence="11" type="ORF">Acr_26g0009360</name>
</gene>